<protein>
    <recommendedName>
        <fullName evidence="4">Glycosyltransferase RgtA/B/C/D-like domain-containing protein</fullName>
    </recommendedName>
</protein>
<dbReference type="AlphaFoldDB" id="A0ABD5YP01"/>
<accession>A0ABD5YP01</accession>
<organism evidence="2 3">
    <name type="scientific">Halocatena marina</name>
    <dbReference type="NCBI Taxonomy" id="2934937"/>
    <lineage>
        <taxon>Archaea</taxon>
        <taxon>Methanobacteriati</taxon>
        <taxon>Methanobacteriota</taxon>
        <taxon>Stenosarchaea group</taxon>
        <taxon>Halobacteria</taxon>
        <taxon>Halobacteriales</taxon>
        <taxon>Natronomonadaceae</taxon>
        <taxon>Halocatena</taxon>
    </lineage>
</organism>
<keyword evidence="1" id="KW-0472">Membrane</keyword>
<gene>
    <name evidence="2" type="ORF">ACFQL7_07540</name>
</gene>
<keyword evidence="1" id="KW-1133">Transmembrane helix</keyword>
<sequence>MQADRQSSLHPVFNDGRVWLVSAMIVSLIISAVYYITHPYPAYGAGLFLAMADQIQATGYHFPTTIPHYTLGGVPFAYPPLQFFVVAVLLDLGADPLLLTRVLPGVSSHSTSFHSMHWQKKYSVQCR</sequence>
<comment type="caution">
    <text evidence="2">The sequence shown here is derived from an EMBL/GenBank/DDBJ whole genome shotgun (WGS) entry which is preliminary data.</text>
</comment>
<evidence type="ECO:0000313" key="3">
    <source>
        <dbReference type="Proteomes" id="UP001596417"/>
    </source>
</evidence>
<evidence type="ECO:0008006" key="4">
    <source>
        <dbReference type="Google" id="ProtNLM"/>
    </source>
</evidence>
<name>A0ABD5YP01_9EURY</name>
<dbReference type="EMBL" id="JBHTAX010000001">
    <property type="protein sequence ID" value="MFC7189724.1"/>
    <property type="molecule type" value="Genomic_DNA"/>
</dbReference>
<proteinExistence type="predicted"/>
<evidence type="ECO:0000313" key="2">
    <source>
        <dbReference type="EMBL" id="MFC7189724.1"/>
    </source>
</evidence>
<evidence type="ECO:0000256" key="1">
    <source>
        <dbReference type="SAM" id="Phobius"/>
    </source>
</evidence>
<keyword evidence="3" id="KW-1185">Reference proteome</keyword>
<reference evidence="2 3" key="1">
    <citation type="journal article" date="2019" name="Int. J. Syst. Evol. Microbiol.">
        <title>The Global Catalogue of Microorganisms (GCM) 10K type strain sequencing project: providing services to taxonomists for standard genome sequencing and annotation.</title>
        <authorList>
            <consortium name="The Broad Institute Genomics Platform"/>
            <consortium name="The Broad Institute Genome Sequencing Center for Infectious Disease"/>
            <person name="Wu L."/>
            <person name="Ma J."/>
        </authorList>
    </citation>
    <scope>NUCLEOTIDE SEQUENCE [LARGE SCALE GENOMIC DNA]</scope>
    <source>
        <strain evidence="2 3">RDMS1</strain>
    </source>
</reference>
<keyword evidence="1" id="KW-0812">Transmembrane</keyword>
<dbReference type="Proteomes" id="UP001596417">
    <property type="component" value="Unassembled WGS sequence"/>
</dbReference>
<feature type="transmembrane region" description="Helical" evidence="1">
    <location>
        <begin position="18"/>
        <end position="37"/>
    </location>
</feature>